<name>A0A6J4NUJ1_9BURK</name>
<organism evidence="2">
    <name type="scientific">uncultured Ramlibacter sp</name>
    <dbReference type="NCBI Taxonomy" id="260755"/>
    <lineage>
        <taxon>Bacteria</taxon>
        <taxon>Pseudomonadati</taxon>
        <taxon>Pseudomonadota</taxon>
        <taxon>Betaproteobacteria</taxon>
        <taxon>Burkholderiales</taxon>
        <taxon>Comamonadaceae</taxon>
        <taxon>Ramlibacter</taxon>
        <taxon>environmental samples</taxon>
    </lineage>
</organism>
<dbReference type="EMBL" id="CADCUX010000197">
    <property type="protein sequence ID" value="CAA9398583.1"/>
    <property type="molecule type" value="Genomic_DNA"/>
</dbReference>
<accession>A0A6J4NUJ1</accession>
<feature type="domain" description="GAF" evidence="1">
    <location>
        <begin position="15"/>
        <end position="164"/>
    </location>
</feature>
<dbReference type="Pfam" id="PF13185">
    <property type="entry name" value="GAF_2"/>
    <property type="match status" value="1"/>
</dbReference>
<dbReference type="SMART" id="SM00065">
    <property type="entry name" value="GAF"/>
    <property type="match status" value="1"/>
</dbReference>
<dbReference type="SUPFAM" id="SSF55781">
    <property type="entry name" value="GAF domain-like"/>
    <property type="match status" value="1"/>
</dbReference>
<sequence>MLLQPMLQRLGAAKTLAETIDSGLRDVIALHGAEMGNVQLPGTDGRLVVVAARGLGRAFLKTFERVSIDSGTVCGRAAKLGKPLFIPDVSLDEDFKPYREFAASVPFRSVLSCPLTSSAGELVGMVSAHSAHVFAPTPLELRSAETYARHLADAIASLAPPSVRVAYAERCSSALMLSTPLA</sequence>
<dbReference type="AlphaFoldDB" id="A0A6J4NUJ1"/>
<reference evidence="2" key="1">
    <citation type="submission" date="2020-02" db="EMBL/GenBank/DDBJ databases">
        <authorList>
            <person name="Meier V. D."/>
        </authorList>
    </citation>
    <scope>NUCLEOTIDE SEQUENCE</scope>
    <source>
        <strain evidence="2">AVDCRST_MAG51</strain>
    </source>
</reference>
<protein>
    <recommendedName>
        <fullName evidence="1">GAF domain-containing protein</fullName>
    </recommendedName>
</protein>
<dbReference type="InterPro" id="IPR003018">
    <property type="entry name" value="GAF"/>
</dbReference>
<dbReference type="Gene3D" id="3.30.450.40">
    <property type="match status" value="1"/>
</dbReference>
<dbReference type="InterPro" id="IPR029016">
    <property type="entry name" value="GAF-like_dom_sf"/>
</dbReference>
<proteinExistence type="predicted"/>
<evidence type="ECO:0000259" key="1">
    <source>
        <dbReference type="SMART" id="SM00065"/>
    </source>
</evidence>
<evidence type="ECO:0000313" key="2">
    <source>
        <dbReference type="EMBL" id="CAA9398583.1"/>
    </source>
</evidence>
<gene>
    <name evidence="2" type="ORF">AVDCRST_MAG51-768</name>
</gene>